<organism evidence="1 2">
    <name type="scientific">Colwellia maritima</name>
    <dbReference type="NCBI Taxonomy" id="2912588"/>
    <lineage>
        <taxon>Bacteria</taxon>
        <taxon>Pseudomonadati</taxon>
        <taxon>Pseudomonadota</taxon>
        <taxon>Gammaproteobacteria</taxon>
        <taxon>Alteromonadales</taxon>
        <taxon>Colwelliaceae</taxon>
        <taxon>Colwellia</taxon>
    </lineage>
</organism>
<comment type="caution">
    <text evidence="1">The sequence shown here is derived from an EMBL/GenBank/DDBJ whole genome shotgun (WGS) entry which is preliminary data.</text>
</comment>
<gene>
    <name evidence="1" type="ORF">L3081_09160</name>
</gene>
<dbReference type="Proteomes" id="UP001139646">
    <property type="component" value="Unassembled WGS sequence"/>
</dbReference>
<proteinExistence type="predicted"/>
<protein>
    <recommendedName>
        <fullName evidence="3">DUF3971 domain-containing protein</fullName>
    </recommendedName>
</protein>
<evidence type="ECO:0008006" key="3">
    <source>
        <dbReference type="Google" id="ProtNLM"/>
    </source>
</evidence>
<keyword evidence="2" id="KW-1185">Reference proteome</keyword>
<evidence type="ECO:0000313" key="2">
    <source>
        <dbReference type="Proteomes" id="UP001139646"/>
    </source>
</evidence>
<dbReference type="RefSeq" id="WP_242285071.1">
    <property type="nucleotide sequence ID" value="NZ_JAKKSL010000001.1"/>
</dbReference>
<evidence type="ECO:0000313" key="1">
    <source>
        <dbReference type="EMBL" id="MCI2283528.1"/>
    </source>
</evidence>
<name>A0ABS9WZT1_9GAMM</name>
<sequence>MSAHIIKKVMSKNEEVSALFFGLDINLLSQTISLGSQINANSAWTDEKYLSANKFIMESKGDASKISETLAGFFDNINIENAKGSLITTLKLSEDDIPKLTDVWSELVMKAFSSNGNSQSTSQKVSPESLMNSQWDYKINDKLIALPDYKKAEFDAKPSFVDGPLAVSVNSVNINEELNLTELNIEGNMNVPKIEGWWHLSKAKLTLKVNSVNDKAGNNLLRDERCVKDLGYRGSNHDVSSGFNTTNLKAYAQKTLRLSEGYNFSDVANVKGALSFSAPVNIETIDLPLQKGAGFEKHGFRFFINEFDRQSVSYAVSGSQKHLIEIQGLNAKGEALSQSYSWGTSDAKTQHYQGDVKSIRLIFSNAFSEHEMHFIIEKKEFFPKAELKVNYLTTRPSIVDENDWANATRQKWGDTNAKQFLEKEKYLSNNKVGDLYQFPFAMMLSHDNSQSWGSHPSLKILSPFVSGLTFNLQAIELTAHSINEKLSYYVKNSAWYRIKNNFITEYIPHTEIDKAQVLSDSVNIGLKLKPKEPMGKLSGEIKVNLPQRIETVNVGLPDFKQTLHNHEILISRVKITNGQTPHTTYRVEAPNLINMIAVLKNGNEMLPLQGGVFKDGFWSLSYQLTDQIDHFDVLVASKLNTLKFPYEIMPNYNK</sequence>
<reference evidence="1" key="1">
    <citation type="submission" date="2022-01" db="EMBL/GenBank/DDBJ databases">
        <title>Colwellia maritima, isolated from seawater.</title>
        <authorList>
            <person name="Kristyanto S."/>
            <person name="Jung J."/>
            <person name="Jeon C.O."/>
        </authorList>
    </citation>
    <scope>NUCLEOTIDE SEQUENCE</scope>
    <source>
        <strain evidence="1">MSW7</strain>
    </source>
</reference>
<accession>A0ABS9WZT1</accession>
<dbReference type="EMBL" id="JAKKSL010000001">
    <property type="protein sequence ID" value="MCI2283528.1"/>
    <property type="molecule type" value="Genomic_DNA"/>
</dbReference>